<sequence>MSTQKFVTLLRIDLGSIDKLMPSSLLMMLSELNSSLLALCLDQARWKGFWALKIPHKIKSFAWRAYHDAVPTAAGLFRRKIYNYSQVSPKGQVLWALKIPNKIKSYAWRAYHDAIPTAAGLFRRKVIDSACCAACQSAWELWDML</sequence>
<evidence type="ECO:0000259" key="1">
    <source>
        <dbReference type="Pfam" id="PF13966"/>
    </source>
</evidence>
<comment type="caution">
    <text evidence="2">The sequence shown here is derived from an EMBL/GenBank/DDBJ whole genome shotgun (WGS) entry which is preliminary data.</text>
</comment>
<name>A0AA88AI23_FICCA</name>
<feature type="domain" description="Reverse transcriptase zinc-binding" evidence="1">
    <location>
        <begin position="89"/>
        <end position="140"/>
    </location>
</feature>
<proteinExistence type="predicted"/>
<accession>A0AA88AI23</accession>
<reference evidence="2" key="1">
    <citation type="submission" date="2023-07" db="EMBL/GenBank/DDBJ databases">
        <title>draft genome sequence of fig (Ficus carica).</title>
        <authorList>
            <person name="Takahashi T."/>
            <person name="Nishimura K."/>
        </authorList>
    </citation>
    <scope>NUCLEOTIDE SEQUENCE</scope>
</reference>
<dbReference type="Pfam" id="PF13966">
    <property type="entry name" value="zf-RVT"/>
    <property type="match status" value="1"/>
</dbReference>
<protein>
    <recommendedName>
        <fullName evidence="1">Reverse transcriptase zinc-binding domain-containing protein</fullName>
    </recommendedName>
</protein>
<evidence type="ECO:0000313" key="3">
    <source>
        <dbReference type="Proteomes" id="UP001187192"/>
    </source>
</evidence>
<dbReference type="AlphaFoldDB" id="A0AA88AI23"/>
<evidence type="ECO:0000313" key="2">
    <source>
        <dbReference type="EMBL" id="GMN52969.1"/>
    </source>
</evidence>
<dbReference type="Proteomes" id="UP001187192">
    <property type="component" value="Unassembled WGS sequence"/>
</dbReference>
<keyword evidence="3" id="KW-1185">Reference proteome</keyword>
<organism evidence="2 3">
    <name type="scientific">Ficus carica</name>
    <name type="common">Common fig</name>
    <dbReference type="NCBI Taxonomy" id="3494"/>
    <lineage>
        <taxon>Eukaryota</taxon>
        <taxon>Viridiplantae</taxon>
        <taxon>Streptophyta</taxon>
        <taxon>Embryophyta</taxon>
        <taxon>Tracheophyta</taxon>
        <taxon>Spermatophyta</taxon>
        <taxon>Magnoliopsida</taxon>
        <taxon>eudicotyledons</taxon>
        <taxon>Gunneridae</taxon>
        <taxon>Pentapetalae</taxon>
        <taxon>rosids</taxon>
        <taxon>fabids</taxon>
        <taxon>Rosales</taxon>
        <taxon>Moraceae</taxon>
        <taxon>Ficeae</taxon>
        <taxon>Ficus</taxon>
    </lineage>
</organism>
<dbReference type="EMBL" id="BTGU01000044">
    <property type="protein sequence ID" value="GMN52969.1"/>
    <property type="molecule type" value="Genomic_DNA"/>
</dbReference>
<gene>
    <name evidence="2" type="ORF">TIFTF001_022113</name>
</gene>
<dbReference type="InterPro" id="IPR026960">
    <property type="entry name" value="RVT-Znf"/>
</dbReference>